<name>A0A397G6D5_9GLOM</name>
<reference evidence="2 3" key="1">
    <citation type="submission" date="2018-08" db="EMBL/GenBank/DDBJ databases">
        <title>Genome and evolution of the arbuscular mycorrhizal fungus Diversispora epigaea (formerly Glomus versiforme) and its bacterial endosymbionts.</title>
        <authorList>
            <person name="Sun X."/>
            <person name="Fei Z."/>
            <person name="Harrison M."/>
        </authorList>
    </citation>
    <scope>NUCLEOTIDE SEQUENCE [LARGE SCALE GENOMIC DNA]</scope>
    <source>
        <strain evidence="2 3">IT104</strain>
    </source>
</reference>
<feature type="region of interest" description="Disordered" evidence="1">
    <location>
        <begin position="1"/>
        <end position="53"/>
    </location>
</feature>
<dbReference type="AlphaFoldDB" id="A0A397G6D5"/>
<protein>
    <submittedName>
        <fullName evidence="2">Uncharacterized protein</fullName>
    </submittedName>
</protein>
<comment type="caution">
    <text evidence="2">The sequence shown here is derived from an EMBL/GenBank/DDBJ whole genome shotgun (WGS) entry which is preliminary data.</text>
</comment>
<proteinExistence type="predicted"/>
<feature type="compositionally biased region" description="Basic and acidic residues" evidence="1">
    <location>
        <begin position="36"/>
        <end position="52"/>
    </location>
</feature>
<sequence length="165" mass="19385">MEVFGDVTAEDDDEELSLSVNNKNNNGDDENNDNEFGNKNDKRNKNKKDKDNIYNWNKGRIDPMNSINTKKLSSSFSQQSEAERIRDLEGLINHDNLYRNSDRLVITLRDQLILEQGGHQKCRKNGKFQYMLVRIWINGGILAIYQWENIHGNIESLDTNYWIFW</sequence>
<gene>
    <name evidence="2" type="ORF">Glove_707g56</name>
</gene>
<evidence type="ECO:0000313" key="3">
    <source>
        <dbReference type="Proteomes" id="UP000266861"/>
    </source>
</evidence>
<dbReference type="EMBL" id="PQFF01000563">
    <property type="protein sequence ID" value="RHZ44926.1"/>
    <property type="molecule type" value="Genomic_DNA"/>
</dbReference>
<keyword evidence="3" id="KW-1185">Reference proteome</keyword>
<dbReference type="Proteomes" id="UP000266861">
    <property type="component" value="Unassembled WGS sequence"/>
</dbReference>
<organism evidence="2 3">
    <name type="scientific">Diversispora epigaea</name>
    <dbReference type="NCBI Taxonomy" id="1348612"/>
    <lineage>
        <taxon>Eukaryota</taxon>
        <taxon>Fungi</taxon>
        <taxon>Fungi incertae sedis</taxon>
        <taxon>Mucoromycota</taxon>
        <taxon>Glomeromycotina</taxon>
        <taxon>Glomeromycetes</taxon>
        <taxon>Diversisporales</taxon>
        <taxon>Diversisporaceae</taxon>
        <taxon>Diversispora</taxon>
    </lineage>
</organism>
<evidence type="ECO:0000313" key="2">
    <source>
        <dbReference type="EMBL" id="RHZ44926.1"/>
    </source>
</evidence>
<accession>A0A397G6D5</accession>
<evidence type="ECO:0000256" key="1">
    <source>
        <dbReference type="SAM" id="MobiDB-lite"/>
    </source>
</evidence>